<dbReference type="PANTHER" id="PTHR12654:SF0">
    <property type="entry name" value="NON-LYSOSOMAL GLUCOSYLCERAMIDASE"/>
    <property type="match status" value="1"/>
</dbReference>
<dbReference type="InterPro" id="IPR052566">
    <property type="entry name" value="Non-lysos_glucosylceramidase"/>
</dbReference>
<dbReference type="InterPro" id="IPR012341">
    <property type="entry name" value="6hp_glycosidase-like_sf"/>
</dbReference>
<keyword evidence="4" id="KW-1185">Reference proteome</keyword>
<name>A0ABU7G6M2_9ALTE</name>
<dbReference type="InterPro" id="IPR008928">
    <property type="entry name" value="6-hairpin_glycosidase_sf"/>
</dbReference>
<sequence>MLHRYTAQSSYHGQVKHLMSPGLADEFIQPWYVPLSTTPADTGIALGGIGSAYTFTPAGTTPLLHMLPGLHLSDHQRDSLRLEDFYLSQTAADEQQLVIVNLSDFQQKQKFFALSKAEQAPLFTAGMGIEQQLATLQQMLEEPEFYQWNAANLQRWKVELSSKTQQLIDTANHSTQLNISWLLDFYDGALGLQQQSQQALIGDWESQQYNGVAAWPCEQIDYSALYPVAKQQFSGQQAITVSKYHYSPVIPNHEDWAALPLSYTRVVLHNTSDKSQLFSLVRSLENLSGFQAIKQRPGVQDAACSLVRAANAQQAHATSWQTEDGRHYAIEMSGKASPGVDFDGQSCISVSAPMQCCVSAKPYFYSDTSSQQIAGALASGRFAQAVDRGIYSGRELSSSALCVSGELAPGESVEILFSLVLDFPHIQLPGLSSQKKYRQFYPEAQGRALAICKHAIEIEPQVQAALATVNQQLMPDACLDTLPMSTSGKAETRTLALNTLSFLAEATVWDEQDRFLVRECADYPFFNSLDVYFYGSFSLLQCFPRLDGAVMRHFSQAVLAENSIVRRHHEYVGLPYADLPNSKTEGPRAVRGAVIHDLGSPFDAKPDAYDWHNVKEWKDLAPKYILMLLRHYRFHGDKTLLQDCWEACQAAMHYLQTMVEPGQCFPLTRGTDDTFDNLSSHGISVYCGSLWIASLEAYASIAELLNKASIPQEYRYLASCARKQFQASLWDEKAGYFHFYVTPLQIGNIKETHREQLITSLLNSPFAQQMKLKQNSCSVELVEALNRWLTIPEPLELGELNPSLERLWAKHHAEQTWPIDDENPKSCRQLRKLALIALGDFWQQSWLDKLSLDSDDSFADQLLADSYCRMLQLPAVASEQQQRRALEYVYKHNYQINSARVGAANLVSRNGDTKEWDNFQAHDVWIGVQYSLVNAMAALGMQQQAADLLSACYRNLYLDARVPFAAPEGFNASCRFDAKQFSQLDEPAAIELSKALIELGLLYADGRIAADIPRQLSEFKLRTATLCQQFQLDSQTLFYALHHTGLKYTAGRYFRPGMIFSLPLVSSNTKPEQHSA</sequence>
<dbReference type="Pfam" id="PF12215">
    <property type="entry name" value="Glyco_hydr_116N"/>
    <property type="match status" value="1"/>
</dbReference>
<evidence type="ECO:0000313" key="3">
    <source>
        <dbReference type="EMBL" id="MEE1675067.1"/>
    </source>
</evidence>
<evidence type="ECO:0000259" key="1">
    <source>
        <dbReference type="Pfam" id="PF04685"/>
    </source>
</evidence>
<evidence type="ECO:0000259" key="2">
    <source>
        <dbReference type="Pfam" id="PF12215"/>
    </source>
</evidence>
<proteinExistence type="predicted"/>
<protein>
    <submittedName>
        <fullName evidence="3">GH116 family glycosyl hydrolase</fullName>
    </submittedName>
</protein>
<organism evidence="3 4">
    <name type="scientific">Agarivorans aestuarii</name>
    <dbReference type="NCBI Taxonomy" id="1563703"/>
    <lineage>
        <taxon>Bacteria</taxon>
        <taxon>Pseudomonadati</taxon>
        <taxon>Pseudomonadota</taxon>
        <taxon>Gammaproteobacteria</taxon>
        <taxon>Alteromonadales</taxon>
        <taxon>Alteromonadaceae</taxon>
        <taxon>Agarivorans</taxon>
    </lineage>
</organism>
<comment type="caution">
    <text evidence="3">The sequence shown here is derived from an EMBL/GenBank/DDBJ whole genome shotgun (WGS) entry which is preliminary data.</text>
</comment>
<gene>
    <name evidence="3" type="ORF">SNR37_000389</name>
</gene>
<dbReference type="InterPro" id="IPR024462">
    <property type="entry name" value="GH116_N"/>
</dbReference>
<keyword evidence="3" id="KW-0378">Hydrolase</keyword>
<reference evidence="4" key="1">
    <citation type="submission" date="2023-07" db="EMBL/GenBank/DDBJ databases">
        <title>Draft genome sequence of Agarivorans aestuarii strain ZMCS4, a CAZymes producing bacteria isolated from the marine brown algae Clodostephus spongiosus.</title>
        <authorList>
            <person name="Lorente B."/>
            <person name="Cabral C."/>
            <person name="Frias J."/>
            <person name="Faria J."/>
            <person name="Toubarro D."/>
        </authorList>
    </citation>
    <scope>NUCLEOTIDE SEQUENCE [LARGE SCALE GENOMIC DNA]</scope>
    <source>
        <strain evidence="4">ZMCS4</strain>
    </source>
</reference>
<dbReference type="Pfam" id="PF04685">
    <property type="entry name" value="DUF608"/>
    <property type="match status" value="1"/>
</dbReference>
<dbReference type="InterPro" id="IPR006775">
    <property type="entry name" value="GH116_catalytic"/>
</dbReference>
<dbReference type="Proteomes" id="UP001310248">
    <property type="component" value="Unassembled WGS sequence"/>
</dbReference>
<reference evidence="3 4" key="2">
    <citation type="submission" date="2023-12" db="EMBL/GenBank/DDBJ databases">
        <authorList>
            <consortium name="Cladostephus spongiosus"/>
            <person name="Lorente B."/>
            <person name="Cabral C."/>
            <person name="Frias J."/>
            <person name="Faria J."/>
            <person name="Toubarro D."/>
        </authorList>
    </citation>
    <scope>NUCLEOTIDE SEQUENCE [LARGE SCALE GENOMIC DNA]</scope>
    <source>
        <strain evidence="3 4">ZMCS4</strain>
    </source>
</reference>
<dbReference type="SUPFAM" id="SSF48208">
    <property type="entry name" value="Six-hairpin glycosidases"/>
    <property type="match status" value="1"/>
</dbReference>
<dbReference type="PANTHER" id="PTHR12654">
    <property type="entry name" value="BILE ACID BETA-GLUCOSIDASE-RELATED"/>
    <property type="match status" value="1"/>
</dbReference>
<evidence type="ECO:0000313" key="4">
    <source>
        <dbReference type="Proteomes" id="UP001310248"/>
    </source>
</evidence>
<dbReference type="GO" id="GO:0016787">
    <property type="term" value="F:hydrolase activity"/>
    <property type="evidence" value="ECO:0007669"/>
    <property type="project" value="UniProtKB-KW"/>
</dbReference>
<dbReference type="EMBL" id="JAYDYW010000011">
    <property type="protein sequence ID" value="MEE1675067.1"/>
    <property type="molecule type" value="Genomic_DNA"/>
</dbReference>
<dbReference type="Gene3D" id="1.50.10.10">
    <property type="match status" value="1"/>
</dbReference>
<feature type="domain" description="Glycosyl-hydrolase family 116 N-terminal" evidence="2">
    <location>
        <begin position="153"/>
        <end position="457"/>
    </location>
</feature>
<dbReference type="RefSeq" id="WP_329776049.1">
    <property type="nucleotide sequence ID" value="NZ_JAYDYW010000011.1"/>
</dbReference>
<feature type="domain" description="Glycosyl-hydrolase family 116 catalytic region" evidence="1">
    <location>
        <begin position="513"/>
        <end position="978"/>
    </location>
</feature>
<accession>A0ABU7G6M2</accession>